<reference evidence="2 3" key="1">
    <citation type="journal article" date="2022" name="Arch. Microbiol.">
        <title>Paraburkholderia bengalensis sp. nov. isolated from roots of Oryza sativa, IR64.</title>
        <authorList>
            <person name="Nag P."/>
            <person name="Mondal N."/>
            <person name="Sarkar J."/>
            <person name="Das S."/>
        </authorList>
    </citation>
    <scope>NUCLEOTIDE SEQUENCE [LARGE SCALE GENOMIC DNA]</scope>
    <source>
        <strain evidence="2 3">IR64_4_BI</strain>
    </source>
</reference>
<organism evidence="2 3">
    <name type="scientific">Paraburkholderia bengalensis</name>
    <dbReference type="NCBI Taxonomy" id="2747562"/>
    <lineage>
        <taxon>Bacteria</taxon>
        <taxon>Pseudomonadati</taxon>
        <taxon>Pseudomonadota</taxon>
        <taxon>Betaproteobacteria</taxon>
        <taxon>Burkholderiales</taxon>
        <taxon>Burkholderiaceae</taxon>
        <taxon>Paraburkholderia</taxon>
    </lineage>
</organism>
<protein>
    <submittedName>
        <fullName evidence="2">DsbA family oxidoreductase</fullName>
    </submittedName>
</protein>
<evidence type="ECO:0000259" key="1">
    <source>
        <dbReference type="Pfam" id="PF01323"/>
    </source>
</evidence>
<evidence type="ECO:0000313" key="3">
    <source>
        <dbReference type="Proteomes" id="UP001386437"/>
    </source>
</evidence>
<dbReference type="Proteomes" id="UP001386437">
    <property type="component" value="Unassembled WGS sequence"/>
</dbReference>
<dbReference type="SUPFAM" id="SSF52833">
    <property type="entry name" value="Thioredoxin-like"/>
    <property type="match status" value="1"/>
</dbReference>
<comment type="caution">
    <text evidence="2">The sequence shown here is derived from an EMBL/GenBank/DDBJ whole genome shotgun (WGS) entry which is preliminary data.</text>
</comment>
<feature type="domain" description="DSBA-like thioredoxin" evidence="1">
    <location>
        <begin position="7"/>
        <end position="207"/>
    </location>
</feature>
<name>A0ABU8IK83_9BURK</name>
<accession>A0ABU8IK83</accession>
<dbReference type="Gene3D" id="3.40.30.10">
    <property type="entry name" value="Glutaredoxin"/>
    <property type="match status" value="1"/>
</dbReference>
<evidence type="ECO:0000313" key="2">
    <source>
        <dbReference type="EMBL" id="MEI5995926.1"/>
    </source>
</evidence>
<proteinExistence type="predicted"/>
<dbReference type="RefSeq" id="WP_336596382.1">
    <property type="nucleotide sequence ID" value="NZ_JACFYJ010000001.1"/>
</dbReference>
<dbReference type="PANTHER" id="PTHR13887:SF41">
    <property type="entry name" value="THIOREDOXIN SUPERFAMILY PROTEIN"/>
    <property type="match status" value="1"/>
</dbReference>
<dbReference type="Pfam" id="PF01323">
    <property type="entry name" value="DSBA"/>
    <property type="match status" value="1"/>
</dbReference>
<dbReference type="InterPro" id="IPR036249">
    <property type="entry name" value="Thioredoxin-like_sf"/>
</dbReference>
<gene>
    <name evidence="2" type="ORF">H3V53_01435</name>
</gene>
<dbReference type="PANTHER" id="PTHR13887">
    <property type="entry name" value="GLUTATHIONE S-TRANSFERASE KAPPA"/>
    <property type="match status" value="1"/>
</dbReference>
<sequence>MTQPLRIDFVSDVACPWCAVGLSSLQLALSRLGDAVQAEIVMHPFELNPQMAPEGEPIVEHIGKKYGRTPAQVAEAQAMIRERGASVGFAFGQRTRIYNTFDAHRLLHWAGLEGKQLALKEALLKAYHGEGKDPSNHDVLVETAQSVGLDAARARAILQGNEYADEVRAEEREFQTMGIQSVPSIIFNQKYLVTGGQPAEAFEQAIQQILAETQG</sequence>
<dbReference type="CDD" id="cd03024">
    <property type="entry name" value="DsbA_FrnE"/>
    <property type="match status" value="1"/>
</dbReference>
<keyword evidence="3" id="KW-1185">Reference proteome</keyword>
<dbReference type="EMBL" id="JACFYJ010000001">
    <property type="protein sequence ID" value="MEI5995926.1"/>
    <property type="molecule type" value="Genomic_DNA"/>
</dbReference>
<dbReference type="InterPro" id="IPR001853">
    <property type="entry name" value="DSBA-like_thioredoxin_dom"/>
</dbReference>